<proteinExistence type="predicted"/>
<dbReference type="EMBL" id="VSSQ01027972">
    <property type="protein sequence ID" value="MPM77487.1"/>
    <property type="molecule type" value="Genomic_DNA"/>
</dbReference>
<organism evidence="1">
    <name type="scientific">bioreactor metagenome</name>
    <dbReference type="NCBI Taxonomy" id="1076179"/>
    <lineage>
        <taxon>unclassified sequences</taxon>
        <taxon>metagenomes</taxon>
        <taxon>ecological metagenomes</taxon>
    </lineage>
</organism>
<gene>
    <name evidence="1" type="ORF">SDC9_124490</name>
</gene>
<dbReference type="AlphaFoldDB" id="A0A645CKM4"/>
<evidence type="ECO:0000313" key="1">
    <source>
        <dbReference type="EMBL" id="MPM77487.1"/>
    </source>
</evidence>
<reference evidence="1" key="1">
    <citation type="submission" date="2019-08" db="EMBL/GenBank/DDBJ databases">
        <authorList>
            <person name="Kucharzyk K."/>
            <person name="Murdoch R.W."/>
            <person name="Higgins S."/>
            <person name="Loffler F."/>
        </authorList>
    </citation>
    <scope>NUCLEOTIDE SEQUENCE</scope>
</reference>
<protein>
    <submittedName>
        <fullName evidence="1">Uncharacterized protein</fullName>
    </submittedName>
</protein>
<sequence length="99" mass="10998">MFRQQFSSSTGSFFSLFKIPDGCFVGIDPLFEILQNIVAVFDDIFCGVDAFVHSKAIYHSAFPYRAAAFANDLNIHSYADKCLVRDGIGKCHRPAAQRG</sequence>
<comment type="caution">
    <text evidence="1">The sequence shown here is derived from an EMBL/GenBank/DDBJ whole genome shotgun (WGS) entry which is preliminary data.</text>
</comment>
<name>A0A645CKM4_9ZZZZ</name>
<accession>A0A645CKM4</accession>